<dbReference type="InterPro" id="IPR015422">
    <property type="entry name" value="PyrdxlP-dep_Trfase_small"/>
</dbReference>
<comment type="cofactor">
    <cofactor evidence="1">
        <name>pyridoxal 5'-phosphate</name>
        <dbReference type="ChEBI" id="CHEBI:597326"/>
    </cofactor>
</comment>
<dbReference type="Pfam" id="PF00464">
    <property type="entry name" value="SHMT"/>
    <property type="match status" value="1"/>
</dbReference>
<proteinExistence type="inferred from homology"/>
<dbReference type="EMBL" id="AP023440">
    <property type="protein sequence ID" value="BCL27194.1"/>
    <property type="molecule type" value="Genomic_DNA"/>
</dbReference>
<dbReference type="Gene3D" id="3.90.1150.10">
    <property type="entry name" value="Aspartate Aminotransferase, domain 1"/>
    <property type="match status" value="1"/>
</dbReference>
<dbReference type="GO" id="GO:0030170">
    <property type="term" value="F:pyridoxal phosphate binding"/>
    <property type="evidence" value="ECO:0007669"/>
    <property type="project" value="TreeGrafter"/>
</dbReference>
<evidence type="ECO:0000256" key="1">
    <source>
        <dbReference type="ARBA" id="ARBA00001933"/>
    </source>
</evidence>
<protein>
    <submittedName>
        <fullName evidence="5">Serine hydroxymethyltransferase</fullName>
    </submittedName>
</protein>
<evidence type="ECO:0000259" key="4">
    <source>
        <dbReference type="Pfam" id="PF00464"/>
    </source>
</evidence>
<dbReference type="Proteomes" id="UP000516444">
    <property type="component" value="Chromosome"/>
</dbReference>
<comment type="similarity">
    <text evidence="2">Belongs to the SHMT family.</text>
</comment>
<dbReference type="PANTHER" id="PTHR11680">
    <property type="entry name" value="SERINE HYDROXYMETHYLTRANSFERASE"/>
    <property type="match status" value="1"/>
</dbReference>
<evidence type="ECO:0000313" key="6">
    <source>
        <dbReference type="Proteomes" id="UP000516444"/>
    </source>
</evidence>
<dbReference type="InterPro" id="IPR039429">
    <property type="entry name" value="SHMT-like_dom"/>
</dbReference>
<gene>
    <name evidence="5" type="ORF">GCM10017557_20530</name>
</gene>
<evidence type="ECO:0000313" key="5">
    <source>
        <dbReference type="EMBL" id="BCL27194.1"/>
    </source>
</evidence>
<accession>A0A7G1P005</accession>
<feature type="domain" description="Serine hydroxymethyltransferase-like" evidence="4">
    <location>
        <begin position="8"/>
        <end position="359"/>
    </location>
</feature>
<keyword evidence="3" id="KW-0663">Pyridoxal phosphate</keyword>
<dbReference type="GO" id="GO:0046653">
    <property type="term" value="P:tetrahydrofolate metabolic process"/>
    <property type="evidence" value="ECO:0007669"/>
    <property type="project" value="TreeGrafter"/>
</dbReference>
<dbReference type="PANTHER" id="PTHR11680:SF35">
    <property type="entry name" value="SERINE HYDROXYMETHYLTRANSFERASE 1"/>
    <property type="match status" value="1"/>
</dbReference>
<dbReference type="AlphaFoldDB" id="A0A7G1P005"/>
<dbReference type="GO" id="GO:0004372">
    <property type="term" value="F:glycine hydroxymethyltransferase activity"/>
    <property type="evidence" value="ECO:0007669"/>
    <property type="project" value="TreeGrafter"/>
</dbReference>
<dbReference type="OrthoDB" id="9803871at2"/>
<dbReference type="InterPro" id="IPR049943">
    <property type="entry name" value="Ser_HO-MeTrfase-like"/>
</dbReference>
<sequence length="399" mass="42963">MDVLATLRRQPSLNLFPIENRLSPRALEALSSDANNRYPYSETDVAVYGDVTGLNDVFTYCTDLTKQFYGARHAYVNFLSGLHTMHTVITAVATAGDRVMVLAPEDGGHYATATICRGYGHEVDFLPFDRGTLEIDYAKLATTVAERPVDLIYLDASSMLRFPDARALRAAAPDALICLDASHLLGLLPVAPQTLVLDGGFDSISGSTHKTMPGPQKGLLVTNSDRMAELVGARIPFTASSSHSASVGSLAITLEELMPHRTAYAQQVIDNARALGSQLASRGFDVAGKDFGYSETHQVWVHLPDGHTTHQWGRTLTAAGIRSTTVQLPSTGRPGLRLGTQELTRWGMRESDMSVVADLLARLLLRGEAVKEIAEDVSTLALSYPGVAFAGPLAPLASR</sequence>
<keyword evidence="6" id="KW-1185">Reference proteome</keyword>
<reference evidence="5 6" key="1">
    <citation type="journal article" date="2014" name="Int. J. Syst. Evol. Microbiol.">
        <title>Complete genome sequence of Corynebacterium casei LMG S-19264T (=DSM 44701T), isolated from a smear-ripened cheese.</title>
        <authorList>
            <consortium name="US DOE Joint Genome Institute (JGI-PGF)"/>
            <person name="Walter F."/>
            <person name="Albersmeier A."/>
            <person name="Kalinowski J."/>
            <person name="Ruckert C."/>
        </authorList>
    </citation>
    <scope>NUCLEOTIDE SEQUENCE [LARGE SCALE GENOMIC DNA]</scope>
    <source>
        <strain evidence="5 6">JCM 4677</strain>
    </source>
</reference>
<dbReference type="InterPro" id="IPR015421">
    <property type="entry name" value="PyrdxlP-dep_Trfase_major"/>
</dbReference>
<organism evidence="5 6">
    <name type="scientific">Streptomyces aurantiacus</name>
    <dbReference type="NCBI Taxonomy" id="47760"/>
    <lineage>
        <taxon>Bacteria</taxon>
        <taxon>Bacillati</taxon>
        <taxon>Actinomycetota</taxon>
        <taxon>Actinomycetes</taxon>
        <taxon>Kitasatosporales</taxon>
        <taxon>Streptomycetaceae</taxon>
        <taxon>Streptomyces</taxon>
        <taxon>Streptomyces aurantiacus group</taxon>
    </lineage>
</organism>
<evidence type="ECO:0000256" key="2">
    <source>
        <dbReference type="ARBA" id="ARBA00006376"/>
    </source>
</evidence>
<dbReference type="KEGG" id="sgm:GCM10017557_20530"/>
<dbReference type="GO" id="GO:0019264">
    <property type="term" value="P:glycine biosynthetic process from serine"/>
    <property type="evidence" value="ECO:0007669"/>
    <property type="project" value="TreeGrafter"/>
</dbReference>
<name>A0A7G1P005_9ACTN</name>
<evidence type="ECO:0000256" key="3">
    <source>
        <dbReference type="ARBA" id="ARBA00022898"/>
    </source>
</evidence>
<dbReference type="Gene3D" id="3.40.640.10">
    <property type="entry name" value="Type I PLP-dependent aspartate aminotransferase-like (Major domain)"/>
    <property type="match status" value="1"/>
</dbReference>
<dbReference type="RefSeq" id="WP_055514611.1">
    <property type="nucleotide sequence ID" value="NZ_AP023440.1"/>
</dbReference>
<dbReference type="InterPro" id="IPR015424">
    <property type="entry name" value="PyrdxlP-dep_Trfase"/>
</dbReference>
<dbReference type="GO" id="GO:0005737">
    <property type="term" value="C:cytoplasm"/>
    <property type="evidence" value="ECO:0007669"/>
    <property type="project" value="TreeGrafter"/>
</dbReference>
<dbReference type="SUPFAM" id="SSF53383">
    <property type="entry name" value="PLP-dependent transferases"/>
    <property type="match status" value="1"/>
</dbReference>